<reference evidence="2" key="1">
    <citation type="submission" date="2018-09" db="EMBL/GenBank/DDBJ databases">
        <title>Chryseolinea sp. KIS68-18 isolated from soil.</title>
        <authorList>
            <person name="Weon H.-Y."/>
            <person name="Kwon S.-W."/>
            <person name="Lee S.A."/>
        </authorList>
    </citation>
    <scope>NUCLEOTIDE SEQUENCE [LARGE SCALE GENOMIC DNA]</scope>
    <source>
        <strain evidence="2">KIS68-18</strain>
    </source>
</reference>
<evidence type="ECO:0000313" key="1">
    <source>
        <dbReference type="EMBL" id="AYB33131.1"/>
    </source>
</evidence>
<organism evidence="1 2">
    <name type="scientific">Chryseolinea soli</name>
    <dbReference type="NCBI Taxonomy" id="2321403"/>
    <lineage>
        <taxon>Bacteria</taxon>
        <taxon>Pseudomonadati</taxon>
        <taxon>Bacteroidota</taxon>
        <taxon>Cytophagia</taxon>
        <taxon>Cytophagales</taxon>
        <taxon>Fulvivirgaceae</taxon>
        <taxon>Chryseolinea</taxon>
    </lineage>
</organism>
<proteinExistence type="predicted"/>
<dbReference type="EMBL" id="CP032382">
    <property type="protein sequence ID" value="AYB33131.1"/>
    <property type="molecule type" value="Genomic_DNA"/>
</dbReference>
<sequence length="524" mass="58052">MKRLLTPFVFLFAILYALLTLLLFSCRTEERVEPIIGKQVFSFSEVERNSGAADETTTPAFVLLTLKDSQGNMRENISLSLSPSGQGYQSAGLDLPAENYQLLEFVIIDGAHKTLYATPKEGSALAPYIANPLPLGFVVSQKGVDAFAPPVLGVTPDDTPGAFGYTSFAPGGAGNSDVMLIKSNVKMDIGGVLYENVDAQIHVNGYDANNVLQWEKDFNFVGPADNLLEVKKGFHHYSIALVDKWGTNDIQSDIPGEVFWDGRADGSLPVTYVLVGSKKAKKLSSYILSNEVSAAGGGTTYQPNLKIEFTYTVGGHLDQIHHKTYNPETAQFEETTTDTFLYEGDVVSEITSVMSGRPYAEYQYRYGAENIITETLHYAKDLVGTQTSKTDSENNRVNVAYSYSNGGAFSYTFDFRYKNIVSDITTKGQVCNTGSYAYDKNINPFRHLGYMDFDLQNWPANNKVAEDVHYFTCGFPSIVPVTHVYTYDYDGYPVTKITSYKKGNPDDQTNPDFSFHTKVEFTYE</sequence>
<dbReference type="RefSeq" id="WP_119756373.1">
    <property type="nucleotide sequence ID" value="NZ_CP032382.1"/>
</dbReference>
<dbReference type="PROSITE" id="PS51257">
    <property type="entry name" value="PROKAR_LIPOPROTEIN"/>
    <property type="match status" value="1"/>
</dbReference>
<accession>A0A385SS45</accession>
<keyword evidence="2" id="KW-1185">Reference proteome</keyword>
<protein>
    <submittedName>
        <fullName evidence="1">Uncharacterized protein</fullName>
    </submittedName>
</protein>
<name>A0A385SS45_9BACT</name>
<gene>
    <name evidence="1" type="ORF">D4L85_22235</name>
</gene>
<dbReference type="KEGG" id="chk:D4L85_22235"/>
<dbReference type="AlphaFoldDB" id="A0A385SS45"/>
<dbReference type="OrthoDB" id="653235at2"/>
<dbReference type="Proteomes" id="UP000266183">
    <property type="component" value="Chromosome"/>
</dbReference>
<evidence type="ECO:0000313" key="2">
    <source>
        <dbReference type="Proteomes" id="UP000266183"/>
    </source>
</evidence>